<evidence type="ECO:0000313" key="2">
    <source>
        <dbReference type="EMBL" id="OXA48569.1"/>
    </source>
</evidence>
<comment type="caution">
    <text evidence="2">The sequence shown here is derived from an EMBL/GenBank/DDBJ whole genome shotgun (WGS) entry which is preliminary data.</text>
</comment>
<evidence type="ECO:0000256" key="1">
    <source>
        <dbReference type="SAM" id="Phobius"/>
    </source>
</evidence>
<sequence>MDTSVLRISQILGYYPISLPNQPKSQKNQNNKPNLIQYIPILLFSFITIVDVFMIFAYLFGYVQGKGDTNITRKLISTTLYSTLVLKATAHTATSIFVRFRIFLGRKQLLQFHTDFTTLVEYFSIFSNPTGLESLKIKRNRYEFGLKVEVILVGFICTLLITDLWHGYLTDAGRGATSIYLTVIPATFGYIQAIFPYLLAYFLNWYLEMLRRLEESHSTPVELRIELYSRLGRNVSAFVRFFGTSIVFDMAHSVMRIIFSSYFLASSVALPYKTVRGISSDTLTVVGYLYLVFMLCKKGSQLGRLSGDFIKSCDEPGFLKGDKFFEHKRLFWVNSRNVKMKQIWIETDYFRVNLGLIAPIVGTVTTNLIVLMQFQNSDKT</sequence>
<feature type="transmembrane region" description="Helical" evidence="1">
    <location>
        <begin position="179"/>
        <end position="203"/>
    </location>
</feature>
<evidence type="ECO:0008006" key="4">
    <source>
        <dbReference type="Google" id="ProtNLM"/>
    </source>
</evidence>
<keyword evidence="1" id="KW-1133">Transmembrane helix</keyword>
<proteinExistence type="predicted"/>
<keyword evidence="1" id="KW-0812">Transmembrane</keyword>
<feature type="transmembrane region" description="Helical" evidence="1">
    <location>
        <begin position="278"/>
        <end position="296"/>
    </location>
</feature>
<dbReference type="EMBL" id="LNIX01000011">
    <property type="protein sequence ID" value="OXA48569.1"/>
    <property type="molecule type" value="Genomic_DNA"/>
</dbReference>
<feature type="transmembrane region" description="Helical" evidence="1">
    <location>
        <begin position="237"/>
        <end position="258"/>
    </location>
</feature>
<accession>A0A226DTN4</accession>
<protein>
    <recommendedName>
        <fullName evidence="4">Gustatory receptor</fullName>
    </recommendedName>
</protein>
<evidence type="ECO:0000313" key="3">
    <source>
        <dbReference type="Proteomes" id="UP000198287"/>
    </source>
</evidence>
<feature type="transmembrane region" description="Helical" evidence="1">
    <location>
        <begin position="35"/>
        <end position="60"/>
    </location>
</feature>
<keyword evidence="3" id="KW-1185">Reference proteome</keyword>
<reference evidence="2 3" key="1">
    <citation type="submission" date="2015-12" db="EMBL/GenBank/DDBJ databases">
        <title>The genome of Folsomia candida.</title>
        <authorList>
            <person name="Faddeeva A."/>
            <person name="Derks M.F."/>
            <person name="Anvar Y."/>
            <person name="Smit S."/>
            <person name="Van Straalen N."/>
            <person name="Roelofs D."/>
        </authorList>
    </citation>
    <scope>NUCLEOTIDE SEQUENCE [LARGE SCALE GENOMIC DNA]</scope>
    <source>
        <strain evidence="2 3">VU population</strain>
        <tissue evidence="2">Whole body</tissue>
    </source>
</reference>
<dbReference type="AlphaFoldDB" id="A0A226DTN4"/>
<keyword evidence="1" id="KW-0472">Membrane</keyword>
<organism evidence="2 3">
    <name type="scientific">Folsomia candida</name>
    <name type="common">Springtail</name>
    <dbReference type="NCBI Taxonomy" id="158441"/>
    <lineage>
        <taxon>Eukaryota</taxon>
        <taxon>Metazoa</taxon>
        <taxon>Ecdysozoa</taxon>
        <taxon>Arthropoda</taxon>
        <taxon>Hexapoda</taxon>
        <taxon>Collembola</taxon>
        <taxon>Entomobryomorpha</taxon>
        <taxon>Isotomoidea</taxon>
        <taxon>Isotomidae</taxon>
        <taxon>Proisotominae</taxon>
        <taxon>Folsomia</taxon>
    </lineage>
</organism>
<dbReference type="OrthoDB" id="6478931at2759"/>
<gene>
    <name evidence="2" type="ORF">Fcan01_16519</name>
</gene>
<feature type="transmembrane region" description="Helical" evidence="1">
    <location>
        <begin position="144"/>
        <end position="167"/>
    </location>
</feature>
<name>A0A226DTN4_FOLCA</name>
<dbReference type="Proteomes" id="UP000198287">
    <property type="component" value="Unassembled WGS sequence"/>
</dbReference>
<feature type="transmembrane region" description="Helical" evidence="1">
    <location>
        <begin position="349"/>
        <end position="374"/>
    </location>
</feature>
<feature type="transmembrane region" description="Helical" evidence="1">
    <location>
        <begin position="80"/>
        <end position="100"/>
    </location>
</feature>